<protein>
    <submittedName>
        <fullName evidence="3">GHKL domain-containing protein</fullName>
    </submittedName>
</protein>
<dbReference type="InterPro" id="IPR036890">
    <property type="entry name" value="HATPase_C_sf"/>
</dbReference>
<name>A0A318ETJ5_9FIRM</name>
<dbReference type="PANTHER" id="PTHR40448">
    <property type="entry name" value="TWO-COMPONENT SENSOR HISTIDINE KINASE"/>
    <property type="match status" value="1"/>
</dbReference>
<feature type="transmembrane region" description="Helical" evidence="1">
    <location>
        <begin position="125"/>
        <end position="144"/>
    </location>
</feature>
<dbReference type="InterPro" id="IPR032834">
    <property type="entry name" value="NatK-like_C"/>
</dbReference>
<evidence type="ECO:0000313" key="3">
    <source>
        <dbReference type="EMBL" id="PXV91520.1"/>
    </source>
</evidence>
<feature type="transmembrane region" description="Helical" evidence="1">
    <location>
        <begin position="6"/>
        <end position="27"/>
    </location>
</feature>
<dbReference type="EMBL" id="QICS01000003">
    <property type="protein sequence ID" value="PXV91520.1"/>
    <property type="molecule type" value="Genomic_DNA"/>
</dbReference>
<dbReference type="Proteomes" id="UP000247523">
    <property type="component" value="Unassembled WGS sequence"/>
</dbReference>
<comment type="caution">
    <text evidence="3">The sequence shown here is derived from an EMBL/GenBank/DDBJ whole genome shotgun (WGS) entry which is preliminary data.</text>
</comment>
<feature type="transmembrane region" description="Helical" evidence="1">
    <location>
        <begin position="190"/>
        <end position="211"/>
    </location>
</feature>
<dbReference type="Gene3D" id="3.30.565.10">
    <property type="entry name" value="Histidine kinase-like ATPase, C-terminal domain"/>
    <property type="match status" value="1"/>
</dbReference>
<dbReference type="Pfam" id="PF14501">
    <property type="entry name" value="HATPase_c_5"/>
    <property type="match status" value="1"/>
</dbReference>
<dbReference type="RefSeq" id="WP_110290734.1">
    <property type="nucleotide sequence ID" value="NZ_QICS01000003.1"/>
</dbReference>
<evidence type="ECO:0000313" key="4">
    <source>
        <dbReference type="Proteomes" id="UP000247523"/>
    </source>
</evidence>
<reference evidence="3 4" key="1">
    <citation type="submission" date="2018-05" db="EMBL/GenBank/DDBJ databases">
        <title>Genomic Encyclopedia of Type Strains, Phase IV (KMG-IV): sequencing the most valuable type-strain genomes for metagenomic binning, comparative biology and taxonomic classification.</title>
        <authorList>
            <person name="Goeker M."/>
        </authorList>
    </citation>
    <scope>NUCLEOTIDE SEQUENCE [LARGE SCALE GENOMIC DNA]</scope>
    <source>
        <strain evidence="3 4">DSM 28816</strain>
    </source>
</reference>
<dbReference type="PANTHER" id="PTHR40448:SF1">
    <property type="entry name" value="TWO-COMPONENT SENSOR HISTIDINE KINASE"/>
    <property type="match status" value="1"/>
</dbReference>
<dbReference type="AlphaFoldDB" id="A0A318ETJ5"/>
<keyword evidence="1" id="KW-1133">Transmembrane helix</keyword>
<accession>A0A318ETJ5</accession>
<evidence type="ECO:0000259" key="2">
    <source>
        <dbReference type="Pfam" id="PF14501"/>
    </source>
</evidence>
<feature type="transmembrane region" description="Helical" evidence="1">
    <location>
        <begin position="91"/>
        <end position="113"/>
    </location>
</feature>
<keyword evidence="1" id="KW-0472">Membrane</keyword>
<feature type="domain" description="Sensor histidine kinase NatK-like C-terminal" evidence="2">
    <location>
        <begin position="329"/>
        <end position="433"/>
    </location>
</feature>
<evidence type="ECO:0000256" key="1">
    <source>
        <dbReference type="SAM" id="Phobius"/>
    </source>
</evidence>
<feature type="transmembrane region" description="Helical" evidence="1">
    <location>
        <begin position="63"/>
        <end position="79"/>
    </location>
</feature>
<dbReference type="GO" id="GO:0042802">
    <property type="term" value="F:identical protein binding"/>
    <property type="evidence" value="ECO:0007669"/>
    <property type="project" value="TreeGrafter"/>
</dbReference>
<feature type="transmembrane region" description="Helical" evidence="1">
    <location>
        <begin position="165"/>
        <end position="184"/>
    </location>
</feature>
<proteinExistence type="predicted"/>
<sequence length="436" mass="50165">MIQSDHIILGISMIIFMLLMILTARYIYGERCFLHPKSWVIFGGMYLCAEIFAVFISGELGEGLMSLFFIGFFSVMIAITRKSKKIRGLFLILPIMGITMSIEMIPSMAFHIFVKENSTDLSNPIIIIELFYDILIVSIISLWIKRNRGLLNFELGTWERRILNANGLLLLIIYAISTVLPKDLSHYQRYLLLGGVIISIMIIITSIIMTIESTNANIYKVKSEINEYYLQTQLNHFKTYQETQKETRRIKHDMRNHMICIKDLYERGEYGLLGDYIMDLSQMTQKIDREYHIGNDMADAILNEKLSQVKQYEIELIIEGSMTEIKGLAPIDICTLFANALDNAIEEIKRLQLIKAVLTVTVKRNNRIVLITFTNPCNKTKGIMQVKTRKADTINHGFGMDNMRKTADKYNGNVKCSIIEEENNQGLFCLEIMLIL</sequence>
<keyword evidence="1" id="KW-0812">Transmembrane</keyword>
<organism evidence="3 4">
    <name type="scientific">Lachnotalea glycerini</name>
    <dbReference type="NCBI Taxonomy" id="1763509"/>
    <lineage>
        <taxon>Bacteria</taxon>
        <taxon>Bacillati</taxon>
        <taxon>Bacillota</taxon>
        <taxon>Clostridia</taxon>
        <taxon>Lachnospirales</taxon>
        <taxon>Lachnospiraceae</taxon>
        <taxon>Lachnotalea</taxon>
    </lineage>
</organism>
<gene>
    <name evidence="3" type="ORF">C8E03_10377</name>
</gene>